<protein>
    <submittedName>
        <fullName evidence="2">Predicted protein</fullName>
    </submittedName>
</protein>
<proteinExistence type="predicted"/>
<dbReference type="EMBL" id="FP929128">
    <property type="protein sequence ID" value="CBX96327.1"/>
    <property type="molecule type" value="Genomic_DNA"/>
</dbReference>
<sequence length="169" mass="18987">MRHKEHGIDDENACGLKERTKDRTHKARNKIHAHASRENEDGRTYEDHENKVTSGTANKEGLGRRHCSASPVDLADYGLSRSREDMGLRNYPSRTSSILFNTHGAHPQVIVHVSMRRTVRCRSPAQVSILFASSRSPGCLPRRPVRNQSPILFAATRLHGLDSFGPHFT</sequence>
<dbReference type="HOGENOM" id="CLU_1578807_0_0_1"/>
<evidence type="ECO:0000256" key="1">
    <source>
        <dbReference type="SAM" id="MobiDB-lite"/>
    </source>
</evidence>
<feature type="region of interest" description="Disordered" evidence="1">
    <location>
        <begin position="1"/>
        <end position="67"/>
    </location>
</feature>
<evidence type="ECO:0000313" key="3">
    <source>
        <dbReference type="Proteomes" id="UP000002668"/>
    </source>
</evidence>
<dbReference type="AlphaFoldDB" id="E4ZY82"/>
<dbReference type="InParanoid" id="E4ZY82"/>
<dbReference type="OrthoDB" id="10649737at2759"/>
<reference evidence="3" key="1">
    <citation type="journal article" date="2011" name="Nat. Commun.">
        <title>Effector diversification within compartments of the Leptosphaeria maculans genome affected by Repeat-Induced Point mutations.</title>
        <authorList>
            <person name="Rouxel T."/>
            <person name="Grandaubert J."/>
            <person name="Hane J.K."/>
            <person name="Hoede C."/>
            <person name="van de Wouw A.P."/>
            <person name="Couloux A."/>
            <person name="Dominguez V."/>
            <person name="Anthouard V."/>
            <person name="Bally P."/>
            <person name="Bourras S."/>
            <person name="Cozijnsen A.J."/>
            <person name="Ciuffetti L.M."/>
            <person name="Degrave A."/>
            <person name="Dilmaghani A."/>
            <person name="Duret L."/>
            <person name="Fudal I."/>
            <person name="Goodwin S.B."/>
            <person name="Gout L."/>
            <person name="Glaser N."/>
            <person name="Linglin J."/>
            <person name="Kema G.H.J."/>
            <person name="Lapalu N."/>
            <person name="Lawrence C.B."/>
            <person name="May K."/>
            <person name="Meyer M."/>
            <person name="Ollivier B."/>
            <person name="Poulain J."/>
            <person name="Schoch C.L."/>
            <person name="Simon A."/>
            <person name="Spatafora J.W."/>
            <person name="Stachowiak A."/>
            <person name="Turgeon B.G."/>
            <person name="Tyler B.M."/>
            <person name="Vincent D."/>
            <person name="Weissenbach J."/>
            <person name="Amselem J."/>
            <person name="Quesneville H."/>
            <person name="Oliver R.P."/>
            <person name="Wincker P."/>
            <person name="Balesdent M.-H."/>
            <person name="Howlett B.J."/>
        </authorList>
    </citation>
    <scope>NUCLEOTIDE SEQUENCE [LARGE SCALE GENOMIC DNA]</scope>
    <source>
        <strain evidence="3">JN3 / isolate v23.1.3 / race Av1-4-5-6-7-8</strain>
    </source>
</reference>
<evidence type="ECO:0000313" key="2">
    <source>
        <dbReference type="EMBL" id="CBX96327.1"/>
    </source>
</evidence>
<gene>
    <name evidence="2" type="ORF">LEMA_P112460.1</name>
</gene>
<dbReference type="Proteomes" id="UP000002668">
    <property type="component" value="Genome"/>
</dbReference>
<dbReference type="VEuPathDB" id="FungiDB:LEMA_P112460.1"/>
<keyword evidence="3" id="KW-1185">Reference proteome</keyword>
<organism evidence="3">
    <name type="scientific">Leptosphaeria maculans (strain JN3 / isolate v23.1.3 / race Av1-4-5-6-7-8)</name>
    <name type="common">Blackleg fungus</name>
    <name type="synonym">Phoma lingam</name>
    <dbReference type="NCBI Taxonomy" id="985895"/>
    <lineage>
        <taxon>Eukaryota</taxon>
        <taxon>Fungi</taxon>
        <taxon>Dikarya</taxon>
        <taxon>Ascomycota</taxon>
        <taxon>Pezizomycotina</taxon>
        <taxon>Dothideomycetes</taxon>
        <taxon>Pleosporomycetidae</taxon>
        <taxon>Pleosporales</taxon>
        <taxon>Pleosporineae</taxon>
        <taxon>Leptosphaeriaceae</taxon>
        <taxon>Plenodomus</taxon>
        <taxon>Plenodomus lingam/Leptosphaeria maculans species complex</taxon>
    </lineage>
</organism>
<accession>E4ZY82</accession>
<name>E4ZY82_LEPMJ</name>
<feature type="compositionally biased region" description="Basic residues" evidence="1">
    <location>
        <begin position="22"/>
        <end position="34"/>
    </location>
</feature>
<feature type="compositionally biased region" description="Basic and acidic residues" evidence="1">
    <location>
        <begin position="35"/>
        <end position="51"/>
    </location>
</feature>